<accession>A0A9P7S2J0</accession>
<dbReference type="AlphaFoldDB" id="A0A9P7S2J0"/>
<evidence type="ECO:0000313" key="3">
    <source>
        <dbReference type="Proteomes" id="UP001049176"/>
    </source>
</evidence>
<feature type="region of interest" description="Disordered" evidence="1">
    <location>
        <begin position="717"/>
        <end position="740"/>
    </location>
</feature>
<feature type="compositionally biased region" description="Basic and acidic residues" evidence="1">
    <location>
        <begin position="597"/>
        <end position="614"/>
    </location>
</feature>
<feature type="compositionally biased region" description="Pro residues" evidence="1">
    <location>
        <begin position="910"/>
        <end position="922"/>
    </location>
</feature>
<feature type="compositionally biased region" description="Polar residues" evidence="1">
    <location>
        <begin position="969"/>
        <end position="985"/>
    </location>
</feature>
<feature type="region of interest" description="Disordered" evidence="1">
    <location>
        <begin position="348"/>
        <end position="377"/>
    </location>
</feature>
<dbReference type="GeneID" id="66076609"/>
<feature type="region of interest" description="Disordered" evidence="1">
    <location>
        <begin position="38"/>
        <end position="106"/>
    </location>
</feature>
<organism evidence="2 3">
    <name type="scientific">Marasmius oreades</name>
    <name type="common">fairy-ring Marasmius</name>
    <dbReference type="NCBI Taxonomy" id="181124"/>
    <lineage>
        <taxon>Eukaryota</taxon>
        <taxon>Fungi</taxon>
        <taxon>Dikarya</taxon>
        <taxon>Basidiomycota</taxon>
        <taxon>Agaricomycotina</taxon>
        <taxon>Agaricomycetes</taxon>
        <taxon>Agaricomycetidae</taxon>
        <taxon>Agaricales</taxon>
        <taxon>Marasmiineae</taxon>
        <taxon>Marasmiaceae</taxon>
        <taxon>Marasmius</taxon>
    </lineage>
</organism>
<dbReference type="OrthoDB" id="3070249at2759"/>
<feature type="region of interest" description="Disordered" evidence="1">
    <location>
        <begin position="1096"/>
        <end position="1164"/>
    </location>
</feature>
<evidence type="ECO:0000313" key="2">
    <source>
        <dbReference type="EMBL" id="KAG7093895.1"/>
    </source>
</evidence>
<dbReference type="RefSeq" id="XP_043010365.1">
    <property type="nucleotide sequence ID" value="XM_043152279.1"/>
</dbReference>
<feature type="compositionally biased region" description="Basic and acidic residues" evidence="1">
    <location>
        <begin position="926"/>
        <end position="936"/>
    </location>
</feature>
<reference evidence="2" key="1">
    <citation type="journal article" date="2021" name="Genome Biol. Evol.">
        <title>The assembled and annotated genome of the fairy-ring fungus Marasmius oreades.</title>
        <authorList>
            <person name="Hiltunen M."/>
            <person name="Ament-Velasquez S.L."/>
            <person name="Johannesson H."/>
        </authorList>
    </citation>
    <scope>NUCLEOTIDE SEQUENCE</scope>
    <source>
        <strain evidence="2">03SP1</strain>
    </source>
</reference>
<feature type="region of interest" description="Disordered" evidence="1">
    <location>
        <begin position="497"/>
        <end position="520"/>
    </location>
</feature>
<feature type="compositionally biased region" description="Low complexity" evidence="1">
    <location>
        <begin position="39"/>
        <end position="59"/>
    </location>
</feature>
<feature type="region of interest" description="Disordered" evidence="1">
    <location>
        <begin position="758"/>
        <end position="790"/>
    </location>
</feature>
<feature type="compositionally biased region" description="Polar residues" evidence="1">
    <location>
        <begin position="60"/>
        <end position="94"/>
    </location>
</feature>
<feature type="compositionally biased region" description="Polar residues" evidence="1">
    <location>
        <begin position="1098"/>
        <end position="1122"/>
    </location>
</feature>
<feature type="compositionally biased region" description="Basic and acidic residues" evidence="1">
    <location>
        <begin position="506"/>
        <end position="517"/>
    </location>
</feature>
<feature type="compositionally biased region" description="Low complexity" evidence="1">
    <location>
        <begin position="762"/>
        <end position="772"/>
    </location>
</feature>
<gene>
    <name evidence="2" type="ORF">E1B28_007533</name>
</gene>
<comment type="caution">
    <text evidence="2">The sequence shown here is derived from an EMBL/GenBank/DDBJ whole genome shotgun (WGS) entry which is preliminary data.</text>
</comment>
<dbReference type="Proteomes" id="UP001049176">
    <property type="component" value="Chromosome 4"/>
</dbReference>
<protein>
    <submittedName>
        <fullName evidence="2">Uncharacterized protein</fullName>
    </submittedName>
</protein>
<name>A0A9P7S2J0_9AGAR</name>
<evidence type="ECO:0000256" key="1">
    <source>
        <dbReference type="SAM" id="MobiDB-lite"/>
    </source>
</evidence>
<feature type="compositionally biased region" description="Low complexity" evidence="1">
    <location>
        <begin position="95"/>
        <end position="106"/>
    </location>
</feature>
<dbReference type="KEGG" id="more:E1B28_007533"/>
<keyword evidence="3" id="KW-1185">Reference proteome</keyword>
<feature type="compositionally biased region" description="Polar residues" evidence="1">
    <location>
        <begin position="1014"/>
        <end position="1025"/>
    </location>
</feature>
<proteinExistence type="predicted"/>
<feature type="compositionally biased region" description="Polar residues" evidence="1">
    <location>
        <begin position="137"/>
        <end position="181"/>
    </location>
</feature>
<feature type="region of interest" description="Disordered" evidence="1">
    <location>
        <begin position="125"/>
        <end position="181"/>
    </location>
</feature>
<sequence>MCQSCREKHRRYATTKRAKRKLEKAALQGQTLIAFEQISGSSLLSESTTERSSSPGSQSKSATLDVQSHSSPESATSTQTPSVTKPSYSKNSIQPPSTLLPLPGTTWDISNIDPRMFEAQPGSSELAGALTPLPRSTLPQSAMTSTPQFDFQTPTVLSASPEATQDPTDDTQSAGVSSSGTRRFCSIKGCKSILAGDYNYKMCNPCRDRYKNYGVTKRAKWKAERIAFDQELENLKRVEDERRAKAGLGRLSASPEELRAWELSIIDEKVALPPTLANVLSSVASNAIVSSSPYALSLAQILAPLDQLDSTQAARLAHLMRIKFESKTDGLPGASLVAGERSMSEGAQVSEAQNALAISSSQNEAESDSCASNEQGASGISSSTLPAALVLHQRMCTVSHCHTILPGHCLYKRCDHHRYQNRKHGKLKRVREKTIKGKGVDPVEDGGEEEVIDTDTILQANSDPFDSETVEKRKIETKARERAKQLILTRNLPGVKRTKASTPQVKVDKSNKGDKANAAEGEVEDAGGSITISSVTPAQIIEPRACGSNHLVNEKRKAFSCTARNCSNLINPCLRWRMCETCRAVRKELRLGQLELERQSESHEDDRLLAREEDPGQVSDNPESFSVEDLERNRANRNKTLGDSLGEPAELSDRHHDALTIKAFTPKEVRATQQDQGPLFGVLHESRPAEDERDDFIVANGSQATGIDDAAITSQDVNPEKEDADTGCRQSLPVPVPTFSPTIPRPAEFVYKAEDWPKRKLTSPSSSTSPTTIVKPSDAGPAAINEPVRKRRRLRTVKTLANIPNELAGQSTSSSRSSTFSVAAPHGHISHGGYYPYMTYSHSPPFTRSYSYPPGTSIAVPYPYPYAYPGYGYPGYPYPSYPFGGSSHSYPYAVPPPPQPPYPYNLAHTHPPPLLTPLPAPSSPIERADNSSRVDRTGGQQIEDSKSVKQMSGIEEDETTAKVSEQREISTTTKDVPSVSTSNPSPKKYNFVSPMVANPVSSQSENAPKRSRDIFTNYTPQTVQDGSVKKRRSTPLFQANAQDRLKQIQASLALSKPRNDSKGVFVTMADEVPSSASAGSSKVRGSFRYMFYQPPADSATSQSVIPSSDGPITSDATETQSEPPVPEDGERYEEATDPVPAEQSGTVGDQNEGDKRFTQAQGTPSRWCKNKACNRVISNHSSGWLCDRCKTKIKHHQAKTKLRFKLEPVKKVAPTKGNIKKAR</sequence>
<dbReference type="EMBL" id="CM032184">
    <property type="protein sequence ID" value="KAG7093895.1"/>
    <property type="molecule type" value="Genomic_DNA"/>
</dbReference>
<feature type="region of interest" description="Disordered" evidence="1">
    <location>
        <begin position="903"/>
        <end position="1042"/>
    </location>
</feature>
<feature type="region of interest" description="Disordered" evidence="1">
    <location>
        <begin position="597"/>
        <end position="654"/>
    </location>
</feature>